<evidence type="ECO:0000256" key="2">
    <source>
        <dbReference type="ARBA" id="ARBA00022679"/>
    </source>
</evidence>
<dbReference type="PANTHER" id="PTHR45947">
    <property type="entry name" value="SULFOQUINOVOSYL TRANSFERASE SQD2"/>
    <property type="match status" value="1"/>
</dbReference>
<evidence type="ECO:0000256" key="1">
    <source>
        <dbReference type="ARBA" id="ARBA00022676"/>
    </source>
</evidence>
<dbReference type="Pfam" id="PF13692">
    <property type="entry name" value="Glyco_trans_1_4"/>
    <property type="match status" value="1"/>
</dbReference>
<dbReference type="InterPro" id="IPR050194">
    <property type="entry name" value="Glycosyltransferase_grp1"/>
</dbReference>
<sequence length="394" mass="44170">MASAGHSSIDADEREGDFNMNTQAANDQMQSSVDTAAPKIMHIVEAYGGGVQTALEQYIGNSAFAEHRIVARSRPGHDVGVLRNADVDSYDGSLRSFIKYCGRQIRKLDPDVIHLHSSYASLVRLVVGRKTPARMLYTPHCYAFERQDKNQLERIMYRAAEYGLERIRPVEVAAVSPFEAARARDLVRAKKVHILPNVVNTQESWTYSHANSIDSRTVVGIGRISSQKDPDFFAHVASLLRSADIEFTWIGDGDPSSRSALEEAGVRVTGWLPNSRVRELVRSASVYLHTARWEGAPIAPLEATELGIPVLIRDVPTMRGLGYFSAGSRVEDVAESVRKFFELEDFRDSVYRKDSERISAWTPKHQNDVLKQLYARDPEGRRSYEGTISSEDRR</sequence>
<dbReference type="GO" id="GO:1901137">
    <property type="term" value="P:carbohydrate derivative biosynthetic process"/>
    <property type="evidence" value="ECO:0007669"/>
    <property type="project" value="UniProtKB-ARBA"/>
</dbReference>
<evidence type="ECO:0000313" key="5">
    <source>
        <dbReference type="EMBL" id="QOV98108.1"/>
    </source>
</evidence>
<reference evidence="5 6" key="1">
    <citation type="submission" date="2020-10" db="EMBL/GenBank/DDBJ databases">
        <title>Whole genome sequence of oil-degrading bacteria Rhodococcus pyridinivorans strain 5Ap.</title>
        <authorList>
            <person name="Akhremchuk A.E."/>
            <person name="Valentovich L.N."/>
            <person name="Charniauskaya M.I."/>
            <person name="Bukliarevich H.A."/>
            <person name="Titok M.A."/>
        </authorList>
    </citation>
    <scope>NUCLEOTIDE SEQUENCE [LARGE SCALE GENOMIC DNA]</scope>
    <source>
        <strain evidence="5 6">5Ap</strain>
    </source>
</reference>
<evidence type="ECO:0000313" key="6">
    <source>
        <dbReference type="Proteomes" id="UP000593818"/>
    </source>
</evidence>
<dbReference type="GO" id="GO:0016757">
    <property type="term" value="F:glycosyltransferase activity"/>
    <property type="evidence" value="ECO:0007669"/>
    <property type="project" value="UniProtKB-KW"/>
</dbReference>
<gene>
    <name evidence="5" type="ORF">INP59_19825</name>
</gene>
<protein>
    <submittedName>
        <fullName evidence="5">Glycosyltransferase</fullName>
    </submittedName>
</protein>
<accession>A0A7M2XK20</accession>
<dbReference type="AlphaFoldDB" id="A0A7M2XK20"/>
<feature type="compositionally biased region" description="Basic and acidic residues" evidence="3">
    <location>
        <begin position="374"/>
        <end position="394"/>
    </location>
</feature>
<proteinExistence type="predicted"/>
<keyword evidence="1" id="KW-0328">Glycosyltransferase</keyword>
<keyword evidence="2 5" id="KW-0808">Transferase</keyword>
<dbReference type="Gene3D" id="3.40.50.2000">
    <property type="entry name" value="Glycogen Phosphorylase B"/>
    <property type="match status" value="2"/>
</dbReference>
<evidence type="ECO:0000256" key="3">
    <source>
        <dbReference type="SAM" id="MobiDB-lite"/>
    </source>
</evidence>
<dbReference type="EMBL" id="CP063450">
    <property type="protein sequence ID" value="QOV98108.1"/>
    <property type="molecule type" value="Genomic_DNA"/>
</dbReference>
<dbReference type="Pfam" id="PF13439">
    <property type="entry name" value="Glyco_transf_4"/>
    <property type="match status" value="1"/>
</dbReference>
<dbReference type="Proteomes" id="UP000593818">
    <property type="component" value="Chromosome"/>
</dbReference>
<dbReference type="InterPro" id="IPR028098">
    <property type="entry name" value="Glyco_trans_4-like_N"/>
</dbReference>
<dbReference type="SUPFAM" id="SSF53756">
    <property type="entry name" value="UDP-Glycosyltransferase/glycogen phosphorylase"/>
    <property type="match status" value="1"/>
</dbReference>
<dbReference type="RefSeq" id="WP_193902593.1">
    <property type="nucleotide sequence ID" value="NZ_CP063450.1"/>
</dbReference>
<name>A0A7M2XK20_9NOCA</name>
<feature type="region of interest" description="Disordered" evidence="3">
    <location>
        <begin position="372"/>
        <end position="394"/>
    </location>
</feature>
<keyword evidence="6" id="KW-1185">Reference proteome</keyword>
<dbReference type="PANTHER" id="PTHR45947:SF3">
    <property type="entry name" value="SULFOQUINOVOSYL TRANSFERASE SQD2"/>
    <property type="match status" value="1"/>
</dbReference>
<dbReference type="GO" id="GO:1903509">
    <property type="term" value="P:liposaccharide metabolic process"/>
    <property type="evidence" value="ECO:0007669"/>
    <property type="project" value="UniProtKB-ARBA"/>
</dbReference>
<evidence type="ECO:0000259" key="4">
    <source>
        <dbReference type="Pfam" id="PF13439"/>
    </source>
</evidence>
<feature type="domain" description="Glycosyltransferase subfamily 4-like N-terminal" evidence="4">
    <location>
        <begin position="95"/>
        <end position="202"/>
    </location>
</feature>
<organism evidence="5 6">
    <name type="scientific">Rhodococcus pyridinivorans</name>
    <dbReference type="NCBI Taxonomy" id="103816"/>
    <lineage>
        <taxon>Bacteria</taxon>
        <taxon>Bacillati</taxon>
        <taxon>Actinomycetota</taxon>
        <taxon>Actinomycetes</taxon>
        <taxon>Mycobacteriales</taxon>
        <taxon>Nocardiaceae</taxon>
        <taxon>Rhodococcus</taxon>
    </lineage>
</organism>